<dbReference type="OrthoDB" id="4524286at2"/>
<dbReference type="AlphaFoldDB" id="A0A1H6EDX6"/>
<feature type="compositionally biased region" description="Pro residues" evidence="1">
    <location>
        <begin position="226"/>
        <end position="235"/>
    </location>
</feature>
<dbReference type="Gene3D" id="3.40.50.300">
    <property type="entry name" value="P-loop containing nucleotide triphosphate hydrolases"/>
    <property type="match status" value="1"/>
</dbReference>
<dbReference type="RefSeq" id="WP_160147269.1">
    <property type="nucleotide sequence ID" value="NZ_FNVO01000071.1"/>
</dbReference>
<dbReference type="InterPro" id="IPR027417">
    <property type="entry name" value="P-loop_NTPase"/>
</dbReference>
<dbReference type="Pfam" id="PF08751">
    <property type="entry name" value="TrwC"/>
    <property type="match status" value="1"/>
</dbReference>
<feature type="compositionally biased region" description="Polar residues" evidence="1">
    <location>
        <begin position="169"/>
        <end position="182"/>
    </location>
</feature>
<accession>A0A1H6EDX6</accession>
<feature type="domain" description="TrwC relaxase" evidence="2">
    <location>
        <begin position="19"/>
        <end position="172"/>
    </location>
</feature>
<protein>
    <submittedName>
        <fullName evidence="3">Conjugative relaxase domain-containing protein, TrwC/TraI family</fullName>
    </submittedName>
</protein>
<proteinExistence type="predicted"/>
<keyword evidence="4" id="KW-1185">Reference proteome</keyword>
<dbReference type="InterPro" id="IPR014862">
    <property type="entry name" value="TrwC"/>
</dbReference>
<dbReference type="Proteomes" id="UP000236723">
    <property type="component" value="Unassembled WGS sequence"/>
</dbReference>
<name>A0A1H6EDX6_9ACTN</name>
<feature type="non-terminal residue" evidence="3">
    <location>
        <position position="438"/>
    </location>
</feature>
<dbReference type="EMBL" id="FNVO01000071">
    <property type="protein sequence ID" value="SEG95166.1"/>
    <property type="molecule type" value="Genomic_DNA"/>
</dbReference>
<feature type="region of interest" description="Disordered" evidence="1">
    <location>
        <begin position="153"/>
        <end position="236"/>
    </location>
</feature>
<evidence type="ECO:0000313" key="4">
    <source>
        <dbReference type="Proteomes" id="UP000236723"/>
    </source>
</evidence>
<dbReference type="Pfam" id="PF13604">
    <property type="entry name" value="AAA_30"/>
    <property type="match status" value="1"/>
</dbReference>
<sequence length="438" mass="45304">TLADVEAWCAYGMRGEHGGGKTARRVDTSGLLGWVMWHDEARPVDGQDPDPHVHAHAVIAHMVRGVDGQWSTPGNGGREFHRHIEAAGALVRARLRAKTTAMGFRWERQPGGRVWELAGVPAELRVVFSKRQGQIHRLLQRLGFEDPRTASTAHAKVAAARSREGKDTAGTSSAQASPSTTVHGGDLRGSWRRQADDAGHEPGMVVAAARPGGPDDGPTIGGPGDGPTPPPPPTPGVREVAERIFAPDTGLTAHNKVATQPRVLAAVLDELPGVADVADAERLAAAVVALPDGPAVPLPAAGGRERGPAFQTHPERYTSADIVEAERTALALTEHGLRHGADEGLAVVDGEVTAMAIGAFEAAKGFALSTQQRAVVERLTGAGHGVDAVIGVAGAGKTTLMAAARSAWNVAGFTVRGATTAAAAAQQLAAESGIPAQT</sequence>
<dbReference type="SUPFAM" id="SSF52540">
    <property type="entry name" value="P-loop containing nucleoside triphosphate hydrolases"/>
    <property type="match status" value="1"/>
</dbReference>
<evidence type="ECO:0000259" key="2">
    <source>
        <dbReference type="Pfam" id="PF08751"/>
    </source>
</evidence>
<evidence type="ECO:0000256" key="1">
    <source>
        <dbReference type="SAM" id="MobiDB-lite"/>
    </source>
</evidence>
<evidence type="ECO:0000313" key="3">
    <source>
        <dbReference type="EMBL" id="SEG95166.1"/>
    </source>
</evidence>
<organism evidence="3 4">
    <name type="scientific">Thermomonospora echinospora</name>
    <dbReference type="NCBI Taxonomy" id="1992"/>
    <lineage>
        <taxon>Bacteria</taxon>
        <taxon>Bacillati</taxon>
        <taxon>Actinomycetota</taxon>
        <taxon>Actinomycetes</taxon>
        <taxon>Streptosporangiales</taxon>
        <taxon>Thermomonosporaceae</taxon>
        <taxon>Thermomonospora</taxon>
    </lineage>
</organism>
<dbReference type="SUPFAM" id="SSF55464">
    <property type="entry name" value="Origin of replication-binding domain, RBD-like"/>
    <property type="match status" value="1"/>
</dbReference>
<feature type="non-terminal residue" evidence="3">
    <location>
        <position position="1"/>
    </location>
</feature>
<reference evidence="4" key="1">
    <citation type="submission" date="2016-10" db="EMBL/GenBank/DDBJ databases">
        <authorList>
            <person name="Varghese N."/>
            <person name="Submissions S."/>
        </authorList>
    </citation>
    <scope>NUCLEOTIDE SEQUENCE [LARGE SCALE GENOMIC DNA]</scope>
    <source>
        <strain evidence="4">DSM 43163</strain>
    </source>
</reference>
<gene>
    <name evidence="3" type="ORF">SAMN04489712_1711</name>
</gene>